<gene>
    <name evidence="1" type="ORF">HPB49_007972</name>
</gene>
<name>A0ACB8DXF3_DERSI</name>
<proteinExistence type="predicted"/>
<dbReference type="EMBL" id="CM023470">
    <property type="protein sequence ID" value="KAH7979075.1"/>
    <property type="molecule type" value="Genomic_DNA"/>
</dbReference>
<dbReference type="Proteomes" id="UP000821865">
    <property type="component" value="Chromosome 1"/>
</dbReference>
<protein>
    <submittedName>
        <fullName evidence="1">Uncharacterized protein</fullName>
    </submittedName>
</protein>
<sequence length="105" mass="11446">MLDNWELPLQKVSVYVVTDNARNFRAALRGISCIPMQCMGHTLQLAIKDAKEETAAVPAILKEVSRNCWSLQTQCPSCGKTAGLPAMDGALSFGTYSSRGNKLEQ</sequence>
<evidence type="ECO:0000313" key="2">
    <source>
        <dbReference type="Proteomes" id="UP000821865"/>
    </source>
</evidence>
<reference evidence="1" key="1">
    <citation type="submission" date="2020-05" db="EMBL/GenBank/DDBJ databases">
        <title>Large-scale comparative analyses of tick genomes elucidate their genetic diversity and vector capacities.</title>
        <authorList>
            <person name="Jia N."/>
            <person name="Wang J."/>
            <person name="Shi W."/>
            <person name="Du L."/>
            <person name="Sun Y."/>
            <person name="Zhan W."/>
            <person name="Jiang J."/>
            <person name="Wang Q."/>
            <person name="Zhang B."/>
            <person name="Ji P."/>
            <person name="Sakyi L.B."/>
            <person name="Cui X."/>
            <person name="Yuan T."/>
            <person name="Jiang B."/>
            <person name="Yang W."/>
            <person name="Lam T.T.-Y."/>
            <person name="Chang Q."/>
            <person name="Ding S."/>
            <person name="Wang X."/>
            <person name="Zhu J."/>
            <person name="Ruan X."/>
            <person name="Zhao L."/>
            <person name="Wei J."/>
            <person name="Que T."/>
            <person name="Du C."/>
            <person name="Cheng J."/>
            <person name="Dai P."/>
            <person name="Han X."/>
            <person name="Huang E."/>
            <person name="Gao Y."/>
            <person name="Liu J."/>
            <person name="Shao H."/>
            <person name="Ye R."/>
            <person name="Li L."/>
            <person name="Wei W."/>
            <person name="Wang X."/>
            <person name="Wang C."/>
            <person name="Yang T."/>
            <person name="Huo Q."/>
            <person name="Li W."/>
            <person name="Guo W."/>
            <person name="Chen H."/>
            <person name="Zhou L."/>
            <person name="Ni X."/>
            <person name="Tian J."/>
            <person name="Zhou Y."/>
            <person name="Sheng Y."/>
            <person name="Liu T."/>
            <person name="Pan Y."/>
            <person name="Xia L."/>
            <person name="Li J."/>
            <person name="Zhao F."/>
            <person name="Cao W."/>
        </authorList>
    </citation>
    <scope>NUCLEOTIDE SEQUENCE</scope>
    <source>
        <strain evidence="1">Dsil-2018</strain>
    </source>
</reference>
<keyword evidence="2" id="KW-1185">Reference proteome</keyword>
<evidence type="ECO:0000313" key="1">
    <source>
        <dbReference type="EMBL" id="KAH7979075.1"/>
    </source>
</evidence>
<accession>A0ACB8DXF3</accession>
<comment type="caution">
    <text evidence="1">The sequence shown here is derived from an EMBL/GenBank/DDBJ whole genome shotgun (WGS) entry which is preliminary data.</text>
</comment>
<organism evidence="1 2">
    <name type="scientific">Dermacentor silvarum</name>
    <name type="common">Tick</name>
    <dbReference type="NCBI Taxonomy" id="543639"/>
    <lineage>
        <taxon>Eukaryota</taxon>
        <taxon>Metazoa</taxon>
        <taxon>Ecdysozoa</taxon>
        <taxon>Arthropoda</taxon>
        <taxon>Chelicerata</taxon>
        <taxon>Arachnida</taxon>
        <taxon>Acari</taxon>
        <taxon>Parasitiformes</taxon>
        <taxon>Ixodida</taxon>
        <taxon>Ixodoidea</taxon>
        <taxon>Ixodidae</taxon>
        <taxon>Rhipicephalinae</taxon>
        <taxon>Dermacentor</taxon>
    </lineage>
</organism>